<dbReference type="Gene3D" id="2.170.140.10">
    <property type="entry name" value="Chitin binding domain"/>
    <property type="match status" value="1"/>
</dbReference>
<protein>
    <submittedName>
        <fullName evidence="5">Uncharacterized protein LOC111085849</fullName>
    </submittedName>
</protein>
<dbReference type="Proteomes" id="UP000694941">
    <property type="component" value="Unplaced"/>
</dbReference>
<dbReference type="RefSeq" id="XP_022242038.1">
    <property type="nucleotide sequence ID" value="XM_022386330.1"/>
</dbReference>
<dbReference type="Pfam" id="PF01607">
    <property type="entry name" value="CBM_14"/>
    <property type="match status" value="1"/>
</dbReference>
<reference evidence="5" key="1">
    <citation type="submission" date="2025-08" db="UniProtKB">
        <authorList>
            <consortium name="RefSeq"/>
        </authorList>
    </citation>
    <scope>IDENTIFICATION</scope>
    <source>
        <tissue evidence="5">Muscle</tissue>
    </source>
</reference>
<proteinExistence type="predicted"/>
<dbReference type="SUPFAM" id="SSF57625">
    <property type="entry name" value="Invertebrate chitin-binding proteins"/>
    <property type="match status" value="1"/>
</dbReference>
<feature type="domain" description="Chitin-binding type-2" evidence="3">
    <location>
        <begin position="68"/>
        <end position="126"/>
    </location>
</feature>
<accession>A0ABM1SEI3</accession>
<dbReference type="InterPro" id="IPR002557">
    <property type="entry name" value="Chitin-bd_dom"/>
</dbReference>
<gene>
    <name evidence="5" type="primary">LOC111085849</name>
</gene>
<evidence type="ECO:0000313" key="4">
    <source>
        <dbReference type="Proteomes" id="UP000694941"/>
    </source>
</evidence>
<name>A0ABM1SEI3_LIMPO</name>
<evidence type="ECO:0000256" key="1">
    <source>
        <dbReference type="SAM" id="MobiDB-lite"/>
    </source>
</evidence>
<sequence length="232" mass="26658">MKVTWVSALFLAAISATVEDHSWTTKWKTDVHVLEKQPSLSDYVYDSQEHSNKTQLQDPLSKIMEHVTFQCESKVEGYYADKTFNCEVFHYCKQDGKRFTFLCPPKSIFNQKYKICDYKLGSTCGYTEEYLNLDDKQDSLQNITSQVDISIPTTDSQKHSQTSKRIQRTSFQDQDKLEEQFGVVNSSLTVLITQPGSERNNSSNPPPTQDSQMEKLNHTRNIGSRDVGYHCL</sequence>
<dbReference type="SMART" id="SM00494">
    <property type="entry name" value="ChtBD2"/>
    <property type="match status" value="1"/>
</dbReference>
<evidence type="ECO:0000313" key="5">
    <source>
        <dbReference type="RefSeq" id="XP_022242038.1"/>
    </source>
</evidence>
<feature type="compositionally biased region" description="Polar residues" evidence="1">
    <location>
        <begin position="194"/>
        <end position="203"/>
    </location>
</feature>
<feature type="signal peptide" evidence="2">
    <location>
        <begin position="1"/>
        <end position="20"/>
    </location>
</feature>
<dbReference type="GeneID" id="111085849"/>
<feature type="region of interest" description="Disordered" evidence="1">
    <location>
        <begin position="194"/>
        <end position="232"/>
    </location>
</feature>
<dbReference type="PROSITE" id="PS50940">
    <property type="entry name" value="CHIT_BIND_II"/>
    <property type="match status" value="1"/>
</dbReference>
<feature type="chain" id="PRO_5047354406" evidence="2">
    <location>
        <begin position="21"/>
        <end position="232"/>
    </location>
</feature>
<evidence type="ECO:0000256" key="2">
    <source>
        <dbReference type="SAM" id="SignalP"/>
    </source>
</evidence>
<organism evidence="4 5">
    <name type="scientific">Limulus polyphemus</name>
    <name type="common">Atlantic horseshoe crab</name>
    <dbReference type="NCBI Taxonomy" id="6850"/>
    <lineage>
        <taxon>Eukaryota</taxon>
        <taxon>Metazoa</taxon>
        <taxon>Ecdysozoa</taxon>
        <taxon>Arthropoda</taxon>
        <taxon>Chelicerata</taxon>
        <taxon>Merostomata</taxon>
        <taxon>Xiphosura</taxon>
        <taxon>Limulidae</taxon>
        <taxon>Limulus</taxon>
    </lineage>
</organism>
<dbReference type="InterPro" id="IPR036508">
    <property type="entry name" value="Chitin-bd_dom_sf"/>
</dbReference>
<keyword evidence="2" id="KW-0732">Signal</keyword>
<keyword evidence="4" id="KW-1185">Reference proteome</keyword>
<evidence type="ECO:0000259" key="3">
    <source>
        <dbReference type="PROSITE" id="PS50940"/>
    </source>
</evidence>